<organism evidence="3 4">
    <name type="scientific">Candidatus Dactylopiibacterium carminicum</name>
    <dbReference type="NCBI Taxonomy" id="857335"/>
    <lineage>
        <taxon>Bacteria</taxon>
        <taxon>Pseudomonadati</taxon>
        <taxon>Pseudomonadota</taxon>
        <taxon>Betaproteobacteria</taxon>
        <taxon>Rhodocyclales</taxon>
        <taxon>Rhodocyclaceae</taxon>
        <taxon>Candidatus Dactylopiibacterium</taxon>
    </lineage>
</organism>
<accession>A0A272EYF3</accession>
<proteinExistence type="predicted"/>
<evidence type="ECO:0000259" key="1">
    <source>
        <dbReference type="Pfam" id="PF08765"/>
    </source>
</evidence>
<evidence type="ECO:0000313" key="3">
    <source>
        <dbReference type="EMBL" id="PAS95157.1"/>
    </source>
</evidence>
<dbReference type="Gene3D" id="1.10.10.60">
    <property type="entry name" value="Homeodomain-like"/>
    <property type="match status" value="1"/>
</dbReference>
<keyword evidence="5" id="KW-1185">Reference proteome</keyword>
<dbReference type="SUPFAM" id="SSF46689">
    <property type="entry name" value="Homeodomain-like"/>
    <property type="match status" value="1"/>
</dbReference>
<dbReference type="PANTHER" id="PTHR37812">
    <property type="entry name" value="MU-LIKE PROPHAGE FLUMU PROTEIN C"/>
    <property type="match status" value="1"/>
</dbReference>
<evidence type="ECO:0000313" key="2">
    <source>
        <dbReference type="EMBL" id="KAF7600606.1"/>
    </source>
</evidence>
<dbReference type="Pfam" id="PF08765">
    <property type="entry name" value="Mor"/>
    <property type="match status" value="1"/>
</dbReference>
<dbReference type="InterPro" id="IPR052411">
    <property type="entry name" value="c-mor_Regulatory_Protein"/>
</dbReference>
<name>A0A272EYF3_9RHOO</name>
<dbReference type="InterPro" id="IPR009057">
    <property type="entry name" value="Homeodomain-like_sf"/>
</dbReference>
<keyword evidence="3" id="KW-0238">DNA-binding</keyword>
<reference evidence="3 4" key="2">
    <citation type="submission" date="2017-07" db="EMBL/GenBank/DDBJ databases">
        <title>Candidatus Dactylopiibacterium carminicum, a nitrogen-fixing symbiont of the cochineal insect Dactylopius coccus and Dactylopius opuntiae (Hemiptera: Coccoidea: Dactylopiidae).</title>
        <authorList>
            <person name="Vera A."/>
        </authorList>
    </citation>
    <scope>NUCLEOTIDE SEQUENCE [LARGE SCALE GENOMIC DNA]</scope>
    <source>
        <strain evidence="3 4">NFDCM</strain>
    </source>
</reference>
<dbReference type="EMBL" id="MDUX01000003">
    <property type="protein sequence ID" value="KAF7600606.1"/>
    <property type="molecule type" value="Genomic_DNA"/>
</dbReference>
<dbReference type="InterPro" id="IPR014875">
    <property type="entry name" value="Mor_transcription_activator"/>
</dbReference>
<dbReference type="OrthoDB" id="8906055at2"/>
<dbReference type="GO" id="GO:0003677">
    <property type="term" value="F:DNA binding"/>
    <property type="evidence" value="ECO:0007669"/>
    <property type="project" value="UniProtKB-KW"/>
</dbReference>
<evidence type="ECO:0000313" key="5">
    <source>
        <dbReference type="Proteomes" id="UP000623509"/>
    </source>
</evidence>
<dbReference type="Proteomes" id="UP000216107">
    <property type="component" value="Unassembled WGS sequence"/>
</dbReference>
<dbReference type="RefSeq" id="WP_095523175.1">
    <property type="nucleotide sequence ID" value="NZ_MDUX01000003.1"/>
</dbReference>
<evidence type="ECO:0000313" key="4">
    <source>
        <dbReference type="Proteomes" id="UP000216107"/>
    </source>
</evidence>
<dbReference type="PANTHER" id="PTHR37812:SF1">
    <property type="entry name" value="MU-LIKE PROPHAGE FLUMU PROTEIN C"/>
    <property type="match status" value="1"/>
</dbReference>
<feature type="domain" description="Mor transcription activator" evidence="1">
    <location>
        <begin position="12"/>
        <end position="115"/>
    </location>
</feature>
<gene>
    <name evidence="2" type="ORF">BGI27_01605</name>
    <name evidence="3" type="ORF">CGU29_01560</name>
</gene>
<reference evidence="2 5" key="1">
    <citation type="submission" date="2016-08" db="EMBL/GenBank/DDBJ databases">
        <title>Candidatus Dactylopiibacterium carminicum genome sequence.</title>
        <authorList>
            <person name="Ramirez-Puebla S.T."/>
            <person name="Ormeno-Orrillo E."/>
            <person name="Vera-Ponce De Leon A."/>
            <person name="Luis L."/>
            <person name="Sanchez-Flores A."/>
            <person name="Monica R."/>
            <person name="Martinez-Romero E."/>
        </authorList>
    </citation>
    <scope>NUCLEOTIDE SEQUENCE [LARGE SCALE GENOMIC DNA]</scope>
    <source>
        <strain evidence="2">END1</strain>
    </source>
</reference>
<protein>
    <submittedName>
        <fullName evidence="3">DNA-binding protein</fullName>
    </submittedName>
</protein>
<dbReference type="EMBL" id="NMRN01000002">
    <property type="protein sequence ID" value="PAS95157.1"/>
    <property type="molecule type" value="Genomic_DNA"/>
</dbReference>
<comment type="caution">
    <text evidence="3">The sequence shown here is derived from an EMBL/GenBank/DDBJ whole genome shotgun (WGS) entry which is preliminary data.</text>
</comment>
<sequence>MAINTKTEALRTELLSDVESHGRRICIDHGLPADVAEQVAVAIADFLAEHWGGQNLNFPKDYRYKLAARDLAIYRRFRGDNYHELVKETGMTERGLRKLIARVHARELPRVQPRLFEDTTDSD</sequence>
<dbReference type="AlphaFoldDB" id="A0A272EYF3"/>
<dbReference type="Proteomes" id="UP000623509">
    <property type="component" value="Unassembled WGS sequence"/>
</dbReference>